<dbReference type="EMBL" id="JBEAFC010000014">
    <property type="protein sequence ID" value="KAL1533191.1"/>
    <property type="molecule type" value="Genomic_DNA"/>
</dbReference>
<evidence type="ECO:0000256" key="3">
    <source>
        <dbReference type="ARBA" id="ARBA00022679"/>
    </source>
</evidence>
<evidence type="ECO:0000256" key="1">
    <source>
        <dbReference type="ARBA" id="ARBA00022553"/>
    </source>
</evidence>
<keyword evidence="4" id="KW-0949">S-adenosyl-L-methionine</keyword>
<protein>
    <submittedName>
        <fullName evidence="5">Trans-aconitate methyltransferase 1</fullName>
        <ecNumber evidence="5">2.1.1.165</ecNumber>
    </submittedName>
</protein>
<accession>A0ABD1FMW4</accession>
<dbReference type="InterPro" id="IPR008854">
    <property type="entry name" value="TPMT"/>
</dbReference>
<dbReference type="Proteomes" id="UP001567538">
    <property type="component" value="Unassembled WGS sequence"/>
</dbReference>
<keyword evidence="3 5" id="KW-0808">Transferase</keyword>
<organism evidence="5 6">
    <name type="scientific">Salvia divinorum</name>
    <name type="common">Maria pastora</name>
    <name type="synonym">Diviner's sage</name>
    <dbReference type="NCBI Taxonomy" id="28513"/>
    <lineage>
        <taxon>Eukaryota</taxon>
        <taxon>Viridiplantae</taxon>
        <taxon>Streptophyta</taxon>
        <taxon>Embryophyta</taxon>
        <taxon>Tracheophyta</taxon>
        <taxon>Spermatophyta</taxon>
        <taxon>Magnoliopsida</taxon>
        <taxon>eudicotyledons</taxon>
        <taxon>Gunneridae</taxon>
        <taxon>Pentapetalae</taxon>
        <taxon>asterids</taxon>
        <taxon>lamiids</taxon>
        <taxon>Lamiales</taxon>
        <taxon>Lamiaceae</taxon>
        <taxon>Nepetoideae</taxon>
        <taxon>Mentheae</taxon>
        <taxon>Salviinae</taxon>
        <taxon>Salvia</taxon>
        <taxon>Salvia subgen. Calosphace</taxon>
    </lineage>
</organism>
<gene>
    <name evidence="5" type="primary">TMT1</name>
    <name evidence="5" type="ORF">AAHA92_33111</name>
</gene>
<dbReference type="PANTHER" id="PTHR32183">
    <property type="match status" value="1"/>
</dbReference>
<reference evidence="5 6" key="1">
    <citation type="submission" date="2024-06" db="EMBL/GenBank/DDBJ databases">
        <title>A chromosome level genome sequence of Diviner's sage (Salvia divinorum).</title>
        <authorList>
            <person name="Ford S.A."/>
            <person name="Ro D.-K."/>
            <person name="Ness R.W."/>
            <person name="Phillips M.A."/>
        </authorList>
    </citation>
    <scope>NUCLEOTIDE SEQUENCE [LARGE SCALE GENOMIC DNA]</scope>
    <source>
        <strain evidence="5">SAF-2024a</strain>
        <tissue evidence="5">Leaf</tissue>
    </source>
</reference>
<evidence type="ECO:0000256" key="2">
    <source>
        <dbReference type="ARBA" id="ARBA00022603"/>
    </source>
</evidence>
<keyword evidence="2 5" id="KW-0489">Methyltransferase</keyword>
<name>A0ABD1FMW4_SALDI</name>
<proteinExistence type="predicted"/>
<dbReference type="AlphaFoldDB" id="A0ABD1FMW4"/>
<dbReference type="EC" id="2.1.1.165" evidence="5"/>
<dbReference type="PANTHER" id="PTHR32183:SF11">
    <property type="entry name" value="THIOL METHYLTRANSFERASE 2-RELATED"/>
    <property type="match status" value="1"/>
</dbReference>
<evidence type="ECO:0000313" key="5">
    <source>
        <dbReference type="EMBL" id="KAL1533191.1"/>
    </source>
</evidence>
<evidence type="ECO:0000313" key="6">
    <source>
        <dbReference type="Proteomes" id="UP001567538"/>
    </source>
</evidence>
<sequence length="62" mass="7079">MYPIDDHEGGPPFKVSVSDYEEMLHPVGFKATCISDNELAISRRKGREKLGRWRKSQCEALV</sequence>
<dbReference type="GO" id="GO:0008168">
    <property type="term" value="F:methyltransferase activity"/>
    <property type="evidence" value="ECO:0007669"/>
    <property type="project" value="UniProtKB-KW"/>
</dbReference>
<evidence type="ECO:0000256" key="4">
    <source>
        <dbReference type="ARBA" id="ARBA00022691"/>
    </source>
</evidence>
<keyword evidence="6" id="KW-1185">Reference proteome</keyword>
<dbReference type="Gene3D" id="3.40.50.150">
    <property type="entry name" value="Vaccinia Virus protein VP39"/>
    <property type="match status" value="1"/>
</dbReference>
<dbReference type="GO" id="GO:0032259">
    <property type="term" value="P:methylation"/>
    <property type="evidence" value="ECO:0007669"/>
    <property type="project" value="UniProtKB-KW"/>
</dbReference>
<dbReference type="PROSITE" id="PS51585">
    <property type="entry name" value="SAM_MT_TPMT"/>
    <property type="match status" value="1"/>
</dbReference>
<comment type="caution">
    <text evidence="5">The sequence shown here is derived from an EMBL/GenBank/DDBJ whole genome shotgun (WGS) entry which is preliminary data.</text>
</comment>
<keyword evidence="1" id="KW-0597">Phosphoprotein</keyword>
<dbReference type="InterPro" id="IPR029063">
    <property type="entry name" value="SAM-dependent_MTases_sf"/>
</dbReference>